<dbReference type="InterPro" id="IPR037143">
    <property type="entry name" value="4-PPantetheinyl_Trfase_dom_sf"/>
</dbReference>
<keyword evidence="7" id="KW-1185">Reference proteome</keyword>
<dbReference type="SUPFAM" id="SSF56214">
    <property type="entry name" value="4'-phosphopantetheinyl transferase"/>
    <property type="match status" value="1"/>
</dbReference>
<evidence type="ECO:0000256" key="3">
    <source>
        <dbReference type="PIRSR" id="PIRSR603542-2"/>
    </source>
</evidence>
<dbReference type="GO" id="GO:0008897">
    <property type="term" value="F:holo-[acyl-carrier-protein] synthase activity"/>
    <property type="evidence" value="ECO:0007669"/>
    <property type="project" value="InterPro"/>
</dbReference>
<reference evidence="6 7" key="1">
    <citation type="submission" date="2018-07" db="EMBL/GenBank/DDBJ databases">
        <title>Streptomyces species from bats.</title>
        <authorList>
            <person name="Dunlap C."/>
        </authorList>
    </citation>
    <scope>NUCLEOTIDE SEQUENCE [LARGE SCALE GENOMIC DNA]</scope>
    <source>
        <strain evidence="6 7">AC230</strain>
    </source>
</reference>
<dbReference type="Proteomes" id="UP000253741">
    <property type="component" value="Unassembled WGS sequence"/>
</dbReference>
<dbReference type="PANTHER" id="PTHR38096">
    <property type="entry name" value="ENTEROBACTIN SYNTHASE COMPONENT D"/>
    <property type="match status" value="1"/>
</dbReference>
<evidence type="ECO:0000313" key="6">
    <source>
        <dbReference type="EMBL" id="RDG39990.1"/>
    </source>
</evidence>
<keyword evidence="3" id="KW-0479">Metal-binding</keyword>
<dbReference type="GO" id="GO:0009239">
    <property type="term" value="P:enterobactin biosynthetic process"/>
    <property type="evidence" value="ECO:0007669"/>
    <property type="project" value="InterPro"/>
</dbReference>
<feature type="binding site" evidence="2">
    <location>
        <position position="108"/>
    </location>
    <ligand>
        <name>CoA</name>
        <dbReference type="ChEBI" id="CHEBI:57287"/>
    </ligand>
</feature>
<feature type="binding site" evidence="3">
    <location>
        <position position="109"/>
    </location>
    <ligand>
        <name>Mg(2+)</name>
        <dbReference type="ChEBI" id="CHEBI:18420"/>
    </ligand>
</feature>
<dbReference type="Pfam" id="PF17837">
    <property type="entry name" value="4PPT_N"/>
    <property type="match status" value="1"/>
</dbReference>
<dbReference type="OrthoDB" id="8210607at2"/>
<dbReference type="GO" id="GO:0009366">
    <property type="term" value="C:enterobactin synthetase complex"/>
    <property type="evidence" value="ECO:0007669"/>
    <property type="project" value="InterPro"/>
</dbReference>
<sequence length="221" mass="24030">MIAAILPPAVAVEAAYEDLAPGPADPLFPEESERIAKAVPKRQREYTTVRLLARRALLRLGQPPVPLLSTKRGAPRWPDGIVGSMTHCDGYRAAVVARSAGTASVGIDAEPDAPLPDGVLDTIALPDETERVKFLTERHPGVGWDRLLFSAKESVFKAWYPLTGLELDFSEADITIDPVEGTFRARLLVPGPRVDGREIGVFDGRWIAERGLVASVIHIPR</sequence>
<gene>
    <name evidence="6" type="ORF">DVH02_00745</name>
</gene>
<proteinExistence type="predicted"/>
<feature type="binding site" evidence="2">
    <location>
        <begin position="86"/>
        <end position="87"/>
    </location>
    <ligand>
        <name>CoA</name>
        <dbReference type="ChEBI" id="CHEBI:57287"/>
    </ligand>
</feature>
<keyword evidence="3" id="KW-0460">Magnesium</keyword>
<evidence type="ECO:0000259" key="4">
    <source>
        <dbReference type="Pfam" id="PF01648"/>
    </source>
</evidence>
<feature type="domain" description="4'-phosphopantetheinyl transferase N-terminal" evidence="5">
    <location>
        <begin position="30"/>
        <end position="97"/>
    </location>
</feature>
<feature type="binding site" evidence="2">
    <location>
        <position position="157"/>
    </location>
    <ligand>
        <name>CoA</name>
        <dbReference type="ChEBI" id="CHEBI:57287"/>
    </ligand>
</feature>
<dbReference type="GO" id="GO:0000287">
    <property type="term" value="F:magnesium ion binding"/>
    <property type="evidence" value="ECO:0007669"/>
    <property type="project" value="InterPro"/>
</dbReference>
<dbReference type="PRINTS" id="PR01399">
    <property type="entry name" value="ENTSNTHTASED"/>
</dbReference>
<dbReference type="AlphaFoldDB" id="A0A370BE66"/>
<dbReference type="Pfam" id="PF01648">
    <property type="entry name" value="ACPS"/>
    <property type="match status" value="1"/>
</dbReference>
<dbReference type="PANTHER" id="PTHR38096:SF1">
    <property type="entry name" value="ENTEROBACTIN SYNTHASE COMPONENT D"/>
    <property type="match status" value="1"/>
</dbReference>
<comment type="caution">
    <text evidence="6">The sequence shown here is derived from an EMBL/GenBank/DDBJ whole genome shotgun (WGS) entry which is preliminary data.</text>
</comment>
<comment type="cofactor">
    <cofactor evidence="3">
        <name>Mg(2+)</name>
        <dbReference type="ChEBI" id="CHEBI:18420"/>
    </cofactor>
</comment>
<evidence type="ECO:0000256" key="2">
    <source>
        <dbReference type="PIRSR" id="PIRSR603542-1"/>
    </source>
</evidence>
<keyword evidence="1 6" id="KW-0808">Transferase</keyword>
<evidence type="ECO:0000259" key="5">
    <source>
        <dbReference type="Pfam" id="PF17837"/>
    </source>
</evidence>
<feature type="binding site" evidence="2">
    <location>
        <position position="50"/>
    </location>
    <ligand>
        <name>CoA</name>
        <dbReference type="ChEBI" id="CHEBI:57287"/>
    </ligand>
</feature>
<dbReference type="InterPro" id="IPR003542">
    <property type="entry name" value="Enbac_synth_compD-like"/>
</dbReference>
<dbReference type="InterPro" id="IPR008278">
    <property type="entry name" value="4-PPantetheinyl_Trfase_dom"/>
</dbReference>
<name>A0A370BE66_9ACTN</name>
<dbReference type="EMBL" id="QQNA01000003">
    <property type="protein sequence ID" value="RDG39990.1"/>
    <property type="molecule type" value="Genomic_DNA"/>
</dbReference>
<organism evidence="6 7">
    <name type="scientific">Streptomyces corynorhini</name>
    <dbReference type="NCBI Taxonomy" id="2282652"/>
    <lineage>
        <taxon>Bacteria</taxon>
        <taxon>Bacillati</taxon>
        <taxon>Actinomycetota</taxon>
        <taxon>Actinomycetes</taxon>
        <taxon>Kitasatosporales</taxon>
        <taxon>Streptomycetaceae</taxon>
        <taxon>Streptomyces</taxon>
    </lineage>
</organism>
<dbReference type="RefSeq" id="WP_114621699.1">
    <property type="nucleotide sequence ID" value="NZ_QQNA01000003.1"/>
</dbReference>
<evidence type="ECO:0000256" key="1">
    <source>
        <dbReference type="ARBA" id="ARBA00022679"/>
    </source>
</evidence>
<dbReference type="Gene3D" id="3.90.470.20">
    <property type="entry name" value="4'-phosphopantetheinyl transferase domain"/>
    <property type="match status" value="1"/>
</dbReference>
<protein>
    <submittedName>
        <fullName evidence="6">4'-phosphopantetheinyl transferase</fullName>
    </submittedName>
</protein>
<dbReference type="GO" id="GO:0005886">
    <property type="term" value="C:plasma membrane"/>
    <property type="evidence" value="ECO:0007669"/>
    <property type="project" value="TreeGrafter"/>
</dbReference>
<accession>A0A370BE66</accession>
<dbReference type="InterPro" id="IPR041354">
    <property type="entry name" value="4PPT_N"/>
</dbReference>
<feature type="binding site" evidence="2">
    <location>
        <position position="153"/>
    </location>
    <ligand>
        <name>CoA</name>
        <dbReference type="ChEBI" id="CHEBI:57287"/>
    </ligand>
</feature>
<feature type="binding site" evidence="2">
    <location>
        <position position="42"/>
    </location>
    <ligand>
        <name>CoA</name>
        <dbReference type="ChEBI" id="CHEBI:57287"/>
    </ligand>
</feature>
<feature type="binding site" evidence="2">
    <location>
        <position position="167"/>
    </location>
    <ligand>
        <name>CoA</name>
        <dbReference type="ChEBI" id="CHEBI:57287"/>
    </ligand>
</feature>
<feature type="binding site" evidence="3">
    <location>
        <position position="110"/>
    </location>
    <ligand>
        <name>Mg(2+)</name>
        <dbReference type="ChEBI" id="CHEBI:18420"/>
    </ligand>
</feature>
<feature type="binding site" evidence="3">
    <location>
        <position position="108"/>
    </location>
    <ligand>
        <name>Mg(2+)</name>
        <dbReference type="ChEBI" id="CHEBI:18420"/>
    </ligand>
</feature>
<feature type="domain" description="4'-phosphopantetheinyl transferase" evidence="4">
    <location>
        <begin position="104"/>
        <end position="179"/>
    </location>
</feature>
<evidence type="ECO:0000313" key="7">
    <source>
        <dbReference type="Proteomes" id="UP000253741"/>
    </source>
</evidence>